<keyword evidence="5 6" id="KW-0143">Chaperone</keyword>
<dbReference type="OrthoDB" id="9804062at2"/>
<feature type="binding site" evidence="6">
    <location>
        <position position="7"/>
    </location>
    <ligand>
        <name>Zn(2+)</name>
        <dbReference type="ChEBI" id="CHEBI:29105"/>
    </ligand>
</feature>
<feature type="binding site" evidence="6">
    <location>
        <position position="26"/>
    </location>
    <ligand>
        <name>Zn(2+)</name>
        <dbReference type="ChEBI" id="CHEBI:29105"/>
    </ligand>
</feature>
<dbReference type="SUPFAM" id="SSF52540">
    <property type="entry name" value="P-loop containing nucleoside triphosphate hydrolases"/>
    <property type="match status" value="1"/>
</dbReference>
<dbReference type="NCBIfam" id="TIGR00382">
    <property type="entry name" value="clpX"/>
    <property type="match status" value="1"/>
</dbReference>
<dbReference type="FunFam" id="1.10.8.60:FF:000002">
    <property type="entry name" value="ATP-dependent Clp protease ATP-binding subunit ClpX"/>
    <property type="match status" value="1"/>
</dbReference>
<dbReference type="GO" id="GO:0051082">
    <property type="term" value="F:unfolded protein binding"/>
    <property type="evidence" value="ECO:0007669"/>
    <property type="project" value="UniProtKB-UniRule"/>
</dbReference>
<dbReference type="Gene3D" id="3.40.50.300">
    <property type="entry name" value="P-loop containing nucleotide triphosphate hydrolases"/>
    <property type="match status" value="1"/>
</dbReference>
<feature type="binding site" evidence="6">
    <location>
        <position position="29"/>
    </location>
    <ligand>
        <name>Zn(2+)</name>
        <dbReference type="ChEBI" id="CHEBI:29105"/>
    </ligand>
</feature>
<evidence type="ECO:0000256" key="4">
    <source>
        <dbReference type="ARBA" id="ARBA00022840"/>
    </source>
</evidence>
<dbReference type="SMART" id="SM00382">
    <property type="entry name" value="AAA"/>
    <property type="match status" value="1"/>
</dbReference>
<reference evidence="8 9" key="1">
    <citation type="journal article" date="2015" name="Microbes Environ.">
        <title>Distribution and evolution of nitrogen fixation genes in the phylum bacteroidetes.</title>
        <authorList>
            <person name="Inoue J."/>
            <person name="Oshima K."/>
            <person name="Suda W."/>
            <person name="Sakamoto M."/>
            <person name="Iino T."/>
            <person name="Noda S."/>
            <person name="Hongoh Y."/>
            <person name="Hattori M."/>
            <person name="Ohkuma M."/>
        </authorList>
    </citation>
    <scope>NUCLEOTIDE SEQUENCE [LARGE SCALE GENOMIC DNA]</scope>
    <source>
        <strain evidence="8">JCM 15548</strain>
    </source>
</reference>
<dbReference type="InterPro" id="IPR004487">
    <property type="entry name" value="Clp_protease_ATP-bd_su_ClpX"/>
</dbReference>
<dbReference type="Pfam" id="PF10431">
    <property type="entry name" value="ClpB_D2-small"/>
    <property type="match status" value="1"/>
</dbReference>
<dbReference type="AlphaFoldDB" id="A0A0E9LVU3"/>
<dbReference type="GO" id="GO:0140662">
    <property type="term" value="F:ATP-dependent protein folding chaperone"/>
    <property type="evidence" value="ECO:0007669"/>
    <property type="project" value="InterPro"/>
</dbReference>
<dbReference type="EMBL" id="BAZW01000006">
    <property type="protein sequence ID" value="GAO28980.1"/>
    <property type="molecule type" value="Genomic_DNA"/>
</dbReference>
<keyword evidence="8" id="KW-0645">Protease</keyword>
<dbReference type="PANTHER" id="PTHR48102">
    <property type="entry name" value="ATP-DEPENDENT CLP PROTEASE ATP-BINDING SUBUNIT CLPX-LIKE, MITOCHONDRIAL-RELATED"/>
    <property type="match status" value="1"/>
</dbReference>
<dbReference type="InterPro" id="IPR050052">
    <property type="entry name" value="ATP-dep_Clp_protease_ClpX"/>
</dbReference>
<dbReference type="InterPro" id="IPR027417">
    <property type="entry name" value="P-loop_NTPase"/>
</dbReference>
<name>A0A0E9LVU3_9BACT</name>
<dbReference type="Gene3D" id="1.10.8.60">
    <property type="match status" value="1"/>
</dbReference>
<dbReference type="SUPFAM" id="SSF57716">
    <property type="entry name" value="Glucocorticoid receptor-like (DNA-binding domain)"/>
    <property type="match status" value="1"/>
</dbReference>
<dbReference type="InterPro" id="IPR003593">
    <property type="entry name" value="AAA+_ATPase"/>
</dbReference>
<dbReference type="InterPro" id="IPR019489">
    <property type="entry name" value="Clp_ATPase_C"/>
</dbReference>
<keyword evidence="4 8" id="KW-0067">ATP-binding</keyword>
<dbReference type="GO" id="GO:0005524">
    <property type="term" value="F:ATP binding"/>
    <property type="evidence" value="ECO:0007669"/>
    <property type="project" value="UniProtKB-KW"/>
</dbReference>
<keyword evidence="2" id="KW-0547">Nucleotide-binding</keyword>
<dbReference type="InterPro" id="IPR003959">
    <property type="entry name" value="ATPase_AAA_core"/>
</dbReference>
<comment type="caution">
    <text evidence="8">The sequence shown here is derived from an EMBL/GenBank/DDBJ whole genome shotgun (WGS) entry which is preliminary data.</text>
</comment>
<evidence type="ECO:0000313" key="8">
    <source>
        <dbReference type="EMBL" id="GAO28980.1"/>
    </source>
</evidence>
<protein>
    <submittedName>
        <fullName evidence="8">ATP-dependent Clp protease ATP-binding subunit ClpX</fullName>
    </submittedName>
</protein>
<evidence type="ECO:0000313" key="9">
    <source>
        <dbReference type="Proteomes" id="UP000032900"/>
    </source>
</evidence>
<dbReference type="Pfam" id="PF07724">
    <property type="entry name" value="AAA_2"/>
    <property type="match status" value="1"/>
</dbReference>
<sequence length="404" mass="44947">MDKCSFCGRSRKDTNLLIAGVSGHICDSCIEQAHGILAEEFKKKSSFDMKGVKLMKPSEIKTFLDQYVIGQVEAKKYLSVAVYNHYKRLMQPSSSEDVEIEKSNIILVGETGTGKTLLARTIARMLHVPFTIVDATVLTEAGYVGEDIESILTRLLQAADYNVEAAQKGIVFIDEIDKIARKGDNPSITRDVSGEGVQQGLLKLLEGAVVNVPPQGGRKHPEQKMIPVDTKNILFVCGGAFDGIDRKIGQRLNTRVVGYAASENRDAIDPKNLLQYIAPQDLKSFGLIPEIIGRLPILTYLNPLDRDTLRKILTEPKNSIIKQYIKLFEMDKIELVFDDEVLDYVVDKAVEFKLGARGLRSICETIMMDHMFESPGKDTGKLEITLRMAREKLEKANISLLKAG</sequence>
<feature type="binding site" evidence="6">
    <location>
        <position position="4"/>
    </location>
    <ligand>
        <name>Zn(2+)</name>
        <dbReference type="ChEBI" id="CHEBI:29105"/>
    </ligand>
</feature>
<dbReference type="SMART" id="SM00994">
    <property type="entry name" value="zf-C4_ClpX"/>
    <property type="match status" value="1"/>
</dbReference>
<dbReference type="GO" id="GO:0051301">
    <property type="term" value="P:cell division"/>
    <property type="evidence" value="ECO:0007669"/>
    <property type="project" value="TreeGrafter"/>
</dbReference>
<dbReference type="Pfam" id="PF06689">
    <property type="entry name" value="zf-C4_ClpX"/>
    <property type="match status" value="1"/>
</dbReference>
<dbReference type="GO" id="GO:0008270">
    <property type="term" value="F:zinc ion binding"/>
    <property type="evidence" value="ECO:0007669"/>
    <property type="project" value="UniProtKB-UniRule"/>
</dbReference>
<dbReference type="NCBIfam" id="NF003745">
    <property type="entry name" value="PRK05342.1"/>
    <property type="match status" value="1"/>
</dbReference>
<organism evidence="8 9">
    <name type="scientific">Geofilum rubicundum JCM 15548</name>
    <dbReference type="NCBI Taxonomy" id="1236989"/>
    <lineage>
        <taxon>Bacteria</taxon>
        <taxon>Pseudomonadati</taxon>
        <taxon>Bacteroidota</taxon>
        <taxon>Bacteroidia</taxon>
        <taxon>Marinilabiliales</taxon>
        <taxon>Marinilabiliaceae</taxon>
        <taxon>Geofilum</taxon>
    </lineage>
</organism>
<dbReference type="PROSITE" id="PS51902">
    <property type="entry name" value="CLPX_ZB"/>
    <property type="match status" value="1"/>
</dbReference>
<keyword evidence="9" id="KW-1185">Reference proteome</keyword>
<dbReference type="GO" id="GO:0046983">
    <property type="term" value="F:protein dimerization activity"/>
    <property type="evidence" value="ECO:0007669"/>
    <property type="project" value="UniProtKB-UniRule"/>
</dbReference>
<dbReference type="SMART" id="SM01086">
    <property type="entry name" value="ClpB_D2-small"/>
    <property type="match status" value="1"/>
</dbReference>
<dbReference type="Proteomes" id="UP000032900">
    <property type="component" value="Unassembled WGS sequence"/>
</dbReference>
<dbReference type="Gene3D" id="6.20.220.10">
    <property type="entry name" value="ClpX chaperone, C4-type zinc finger domain"/>
    <property type="match status" value="1"/>
</dbReference>
<gene>
    <name evidence="8" type="ORF">JCM15548_11130</name>
</gene>
<comment type="similarity">
    <text evidence="6">Belongs to the ClpX chaperone family.</text>
</comment>
<keyword evidence="1 6" id="KW-0479">Metal-binding</keyword>
<dbReference type="GO" id="GO:0009376">
    <property type="term" value="C:HslUV protease complex"/>
    <property type="evidence" value="ECO:0007669"/>
    <property type="project" value="TreeGrafter"/>
</dbReference>
<dbReference type="InterPro" id="IPR059188">
    <property type="entry name" value="Znf_CLPX-like"/>
</dbReference>
<dbReference type="InterPro" id="IPR025662">
    <property type="entry name" value="Sigma_54_int_dom_ATP-bd_1"/>
</dbReference>
<dbReference type="GO" id="GO:0008233">
    <property type="term" value="F:peptidase activity"/>
    <property type="evidence" value="ECO:0007669"/>
    <property type="project" value="UniProtKB-KW"/>
</dbReference>
<dbReference type="PROSITE" id="PS00675">
    <property type="entry name" value="SIGMA54_INTERACT_1"/>
    <property type="match status" value="1"/>
</dbReference>
<dbReference type="RefSeq" id="WP_062122756.1">
    <property type="nucleotide sequence ID" value="NZ_BAZW01000006.1"/>
</dbReference>
<dbReference type="InterPro" id="IPR010603">
    <property type="entry name" value="Znf_CppX_C4"/>
</dbReference>
<evidence type="ECO:0000256" key="2">
    <source>
        <dbReference type="ARBA" id="ARBA00022741"/>
    </source>
</evidence>
<evidence type="ECO:0000256" key="1">
    <source>
        <dbReference type="ARBA" id="ARBA00022723"/>
    </source>
</evidence>
<keyword evidence="8" id="KW-0378">Hydrolase</keyword>
<dbReference type="GO" id="GO:0016887">
    <property type="term" value="F:ATP hydrolysis activity"/>
    <property type="evidence" value="ECO:0007669"/>
    <property type="project" value="InterPro"/>
</dbReference>
<dbReference type="CDD" id="cd19497">
    <property type="entry name" value="RecA-like_ClpX"/>
    <property type="match status" value="1"/>
</dbReference>
<dbReference type="PANTHER" id="PTHR48102:SF7">
    <property type="entry name" value="ATP-DEPENDENT CLP PROTEASE ATP-BINDING SUBUNIT CLPX-LIKE, MITOCHONDRIAL"/>
    <property type="match status" value="1"/>
</dbReference>
<dbReference type="FunFam" id="3.40.50.300:FF:000005">
    <property type="entry name" value="ATP-dependent Clp protease ATP-binding subunit ClpX"/>
    <property type="match status" value="1"/>
</dbReference>
<feature type="domain" description="ClpX-type ZB" evidence="7">
    <location>
        <begin position="1"/>
        <end position="45"/>
    </location>
</feature>
<dbReference type="GO" id="GO:0051603">
    <property type="term" value="P:proteolysis involved in protein catabolic process"/>
    <property type="evidence" value="ECO:0007669"/>
    <property type="project" value="TreeGrafter"/>
</dbReference>
<keyword evidence="3 6" id="KW-0862">Zinc</keyword>
<evidence type="ECO:0000256" key="5">
    <source>
        <dbReference type="ARBA" id="ARBA00023186"/>
    </source>
</evidence>
<evidence type="ECO:0000256" key="3">
    <source>
        <dbReference type="ARBA" id="ARBA00022833"/>
    </source>
</evidence>
<dbReference type="STRING" id="1236989.JCM15548_11130"/>
<dbReference type="InterPro" id="IPR038366">
    <property type="entry name" value="Znf_CppX_C4_sf"/>
</dbReference>
<evidence type="ECO:0000259" key="7">
    <source>
        <dbReference type="PROSITE" id="PS51902"/>
    </source>
</evidence>
<evidence type="ECO:0000256" key="6">
    <source>
        <dbReference type="PROSITE-ProRule" id="PRU01250"/>
    </source>
</evidence>
<proteinExistence type="inferred from homology"/>
<accession>A0A0E9LVU3</accession>